<evidence type="ECO:0000313" key="2">
    <source>
        <dbReference type="Proteomes" id="UP001386437"/>
    </source>
</evidence>
<dbReference type="Proteomes" id="UP001386437">
    <property type="component" value="Unassembled WGS sequence"/>
</dbReference>
<sequence length="77" mass="8271">MSSKISPVDPPAKLTAHESPLCHEALGFLDQSYDLVDGLLREVAQREQSQHVTHADAVEIALVGQPDGLASIGHLFL</sequence>
<reference evidence="1 2" key="1">
    <citation type="journal article" date="2022" name="Arch. Microbiol.">
        <title>Paraburkholderia bengalensis sp. nov. isolated from roots of Oryza sativa, IR64.</title>
        <authorList>
            <person name="Nag P."/>
            <person name="Mondal N."/>
            <person name="Sarkar J."/>
            <person name="Das S."/>
        </authorList>
    </citation>
    <scope>NUCLEOTIDE SEQUENCE [LARGE SCALE GENOMIC DNA]</scope>
    <source>
        <strain evidence="1 2">IR64_4_BI</strain>
    </source>
</reference>
<proteinExistence type="predicted"/>
<name>A0ABU8IV94_9BURK</name>
<gene>
    <name evidence="1" type="ORF">H3V53_20285</name>
</gene>
<accession>A0ABU8IV94</accession>
<organism evidence="1 2">
    <name type="scientific">Paraburkholderia bengalensis</name>
    <dbReference type="NCBI Taxonomy" id="2747562"/>
    <lineage>
        <taxon>Bacteria</taxon>
        <taxon>Pseudomonadati</taxon>
        <taxon>Pseudomonadota</taxon>
        <taxon>Betaproteobacteria</taxon>
        <taxon>Burkholderiales</taxon>
        <taxon>Burkholderiaceae</taxon>
        <taxon>Paraburkholderia</taxon>
    </lineage>
</organism>
<keyword evidence="2" id="KW-1185">Reference proteome</keyword>
<protein>
    <submittedName>
        <fullName evidence="1">Uncharacterized protein</fullName>
    </submittedName>
</protein>
<dbReference type="RefSeq" id="WP_336599516.1">
    <property type="nucleotide sequence ID" value="NZ_JACFYJ010000034.1"/>
</dbReference>
<dbReference type="EMBL" id="JACFYJ010000034">
    <property type="protein sequence ID" value="MEI5999461.1"/>
    <property type="molecule type" value="Genomic_DNA"/>
</dbReference>
<comment type="caution">
    <text evidence="1">The sequence shown here is derived from an EMBL/GenBank/DDBJ whole genome shotgun (WGS) entry which is preliminary data.</text>
</comment>
<evidence type="ECO:0000313" key="1">
    <source>
        <dbReference type="EMBL" id="MEI5999461.1"/>
    </source>
</evidence>